<feature type="region of interest" description="Disordered" evidence="1">
    <location>
        <begin position="545"/>
        <end position="610"/>
    </location>
</feature>
<reference evidence="3 4" key="1">
    <citation type="submission" date="2024-01" db="EMBL/GenBank/DDBJ databases">
        <title>A draft genome for a cacao thread blight-causing isolate of Paramarasmius palmivorus.</title>
        <authorList>
            <person name="Baruah I.K."/>
            <person name="Bukari Y."/>
            <person name="Amoako-Attah I."/>
            <person name="Meinhardt L.W."/>
            <person name="Bailey B.A."/>
            <person name="Cohen S.P."/>
        </authorList>
    </citation>
    <scope>NUCLEOTIDE SEQUENCE [LARGE SCALE GENOMIC DNA]</scope>
    <source>
        <strain evidence="3 4">GH-12</strain>
    </source>
</reference>
<name>A0AAW0C4H5_9AGAR</name>
<dbReference type="Gene3D" id="2.60.120.260">
    <property type="entry name" value="Galactose-binding domain-like"/>
    <property type="match status" value="2"/>
</dbReference>
<gene>
    <name evidence="3" type="ORF">VNI00_012410</name>
</gene>
<keyword evidence="2" id="KW-0472">Membrane</keyword>
<feature type="region of interest" description="Disordered" evidence="1">
    <location>
        <begin position="380"/>
        <end position="419"/>
    </location>
</feature>
<feature type="region of interest" description="Disordered" evidence="1">
    <location>
        <begin position="311"/>
        <end position="333"/>
    </location>
</feature>
<dbReference type="AlphaFoldDB" id="A0AAW0C4H5"/>
<keyword evidence="4" id="KW-1185">Reference proteome</keyword>
<feature type="compositionally biased region" description="Low complexity" evidence="1">
    <location>
        <begin position="311"/>
        <end position="327"/>
    </location>
</feature>
<feature type="compositionally biased region" description="Polar residues" evidence="1">
    <location>
        <begin position="657"/>
        <end position="666"/>
    </location>
</feature>
<keyword evidence="2" id="KW-0812">Transmembrane</keyword>
<comment type="caution">
    <text evidence="3">The sequence shown here is derived from an EMBL/GenBank/DDBJ whole genome shotgun (WGS) entry which is preliminary data.</text>
</comment>
<sequence>MRNWTIDDSSPLISYEPKEAWDFNTPHDDEFAPQCVQSSGYVLLPTDSPSRYYGQSYTLTWTPNASASFSFKGTSVKIYGGNFGSYGAYSVTLDGKQQQRLRNIPPEHKYNITLFEADDLLQEEHTVILTNTDDTGKGLDIDSITWSCEVPSEGETPVHSFFPDTRKEFTWAPEGKWNTSPEQVTSFDNGTGHSTSYMGASVNFTFSVRVAVALYGTIGPSNSRKYTVYVDSDPYTSSGFSSAYSKIWASKQMLFYTDSLQPGPHSIVIYNGEHEGAVSSRQLQDQTQGDQSTGLLELDYAEVWSTDVSTTSITPSTPVTPTPTRTTNEGGGNRLESGAIAGIVIASIAFAILLIALWYLNRRNKVLWRLLNRGYMVQSQFDPHSQPSTPPGGRSPRPEMGSFSNLATGANNMANSNASGSASRLAVDTLLPHHYQSGPSTVEGTALPTALTSSTFAQPRIDGLYTPYAGFGRDRSSSKASSHGGSVQTASTSQVGNPYPDAAYPVRNAVPQRSGTVDTTSTLVAENGSQATSSDDNTSLLKRLSTRAGRRQNTPPTPTPTLATVTSSSGSQTTGRRRRARPYASRRSTSPSSARLLPNRDLPSDSDDEAYDYEDDAVFYASNTNVASYTPSSPRSLARTQSDIIQTPVRGRYDSVRTVSRPTTLPTPAEEDEQVQLAREAQLQFRLQEQLESNSEQAESGNRDGSHDAEEDDGLGTLVDVPPRWMTNTPSLMESPPPAYTSNRASLAFGSVAGSRNNSGS</sequence>
<feature type="compositionally biased region" description="Low complexity" evidence="1">
    <location>
        <begin position="409"/>
        <end position="419"/>
    </location>
</feature>
<feature type="compositionally biased region" description="Low complexity" evidence="1">
    <location>
        <begin position="560"/>
        <end position="574"/>
    </location>
</feature>
<feature type="compositionally biased region" description="Low complexity" evidence="1">
    <location>
        <begin position="582"/>
        <end position="595"/>
    </location>
</feature>
<feature type="region of interest" description="Disordered" evidence="1">
    <location>
        <begin position="691"/>
        <end position="744"/>
    </location>
</feature>
<feature type="compositionally biased region" description="Polar residues" evidence="1">
    <location>
        <begin position="487"/>
        <end position="496"/>
    </location>
</feature>
<dbReference type="Proteomes" id="UP001383192">
    <property type="component" value="Unassembled WGS sequence"/>
</dbReference>
<evidence type="ECO:0000256" key="1">
    <source>
        <dbReference type="SAM" id="MobiDB-lite"/>
    </source>
</evidence>
<evidence type="ECO:0000313" key="4">
    <source>
        <dbReference type="Proteomes" id="UP001383192"/>
    </source>
</evidence>
<keyword evidence="2" id="KW-1133">Transmembrane helix</keyword>
<feature type="compositionally biased region" description="Polar residues" evidence="1">
    <location>
        <begin position="691"/>
        <end position="700"/>
    </location>
</feature>
<feature type="region of interest" description="Disordered" evidence="1">
    <location>
        <begin position="626"/>
        <end position="674"/>
    </location>
</feature>
<evidence type="ECO:0000313" key="3">
    <source>
        <dbReference type="EMBL" id="KAK7034563.1"/>
    </source>
</evidence>
<organism evidence="3 4">
    <name type="scientific">Paramarasmius palmivorus</name>
    <dbReference type="NCBI Taxonomy" id="297713"/>
    <lineage>
        <taxon>Eukaryota</taxon>
        <taxon>Fungi</taxon>
        <taxon>Dikarya</taxon>
        <taxon>Basidiomycota</taxon>
        <taxon>Agaricomycotina</taxon>
        <taxon>Agaricomycetes</taxon>
        <taxon>Agaricomycetidae</taxon>
        <taxon>Agaricales</taxon>
        <taxon>Marasmiineae</taxon>
        <taxon>Marasmiaceae</taxon>
        <taxon>Paramarasmius</taxon>
    </lineage>
</organism>
<proteinExistence type="predicted"/>
<evidence type="ECO:0000256" key="2">
    <source>
        <dbReference type="SAM" id="Phobius"/>
    </source>
</evidence>
<feature type="region of interest" description="Disordered" evidence="1">
    <location>
        <begin position="474"/>
        <end position="514"/>
    </location>
</feature>
<accession>A0AAW0C4H5</accession>
<feature type="compositionally biased region" description="Polar residues" evidence="1">
    <location>
        <begin position="626"/>
        <end position="645"/>
    </location>
</feature>
<protein>
    <submittedName>
        <fullName evidence="3">Uncharacterized protein</fullName>
    </submittedName>
</protein>
<feature type="transmembrane region" description="Helical" evidence="2">
    <location>
        <begin position="339"/>
        <end position="360"/>
    </location>
</feature>
<dbReference type="EMBL" id="JAYKXP010000057">
    <property type="protein sequence ID" value="KAK7034563.1"/>
    <property type="molecule type" value="Genomic_DNA"/>
</dbReference>